<name>A0AAV1E6H4_OLDCO</name>
<protein>
    <submittedName>
        <fullName evidence="5">OLC1v1016059C1</fullName>
    </submittedName>
</protein>
<keyword evidence="1" id="KW-0646">Protease inhibitor</keyword>
<keyword evidence="6" id="KW-1185">Reference proteome</keyword>
<evidence type="ECO:0000313" key="6">
    <source>
        <dbReference type="Proteomes" id="UP001161247"/>
    </source>
</evidence>
<keyword evidence="3" id="KW-0732">Signal</keyword>
<dbReference type="GO" id="GO:0004869">
    <property type="term" value="F:cysteine-type endopeptidase inhibitor activity"/>
    <property type="evidence" value="ECO:0007669"/>
    <property type="project" value="UniProtKB-KW"/>
</dbReference>
<dbReference type="Pfam" id="PF16845">
    <property type="entry name" value="SQAPI"/>
    <property type="match status" value="1"/>
</dbReference>
<evidence type="ECO:0000256" key="1">
    <source>
        <dbReference type="ARBA" id="ARBA00022690"/>
    </source>
</evidence>
<evidence type="ECO:0000256" key="3">
    <source>
        <dbReference type="SAM" id="SignalP"/>
    </source>
</evidence>
<evidence type="ECO:0000256" key="2">
    <source>
        <dbReference type="ARBA" id="ARBA00022704"/>
    </source>
</evidence>
<dbReference type="AlphaFoldDB" id="A0AAV1E6H4"/>
<gene>
    <name evidence="5" type="ORF">OLC1_LOCUS21788</name>
</gene>
<accession>A0AAV1E6H4</accession>
<organism evidence="5 6">
    <name type="scientific">Oldenlandia corymbosa var. corymbosa</name>
    <dbReference type="NCBI Taxonomy" id="529605"/>
    <lineage>
        <taxon>Eukaryota</taxon>
        <taxon>Viridiplantae</taxon>
        <taxon>Streptophyta</taxon>
        <taxon>Embryophyta</taxon>
        <taxon>Tracheophyta</taxon>
        <taxon>Spermatophyta</taxon>
        <taxon>Magnoliopsida</taxon>
        <taxon>eudicotyledons</taxon>
        <taxon>Gunneridae</taxon>
        <taxon>Pentapetalae</taxon>
        <taxon>asterids</taxon>
        <taxon>lamiids</taxon>
        <taxon>Gentianales</taxon>
        <taxon>Rubiaceae</taxon>
        <taxon>Rubioideae</taxon>
        <taxon>Spermacoceae</taxon>
        <taxon>Hedyotis-Oldenlandia complex</taxon>
        <taxon>Oldenlandia</taxon>
    </lineage>
</organism>
<evidence type="ECO:0000313" key="5">
    <source>
        <dbReference type="EMBL" id="CAI9115217.1"/>
    </source>
</evidence>
<dbReference type="InterPro" id="IPR000010">
    <property type="entry name" value="Cystatin_dom"/>
</dbReference>
<keyword evidence="2" id="KW-0789">Thiol protease inhibitor</keyword>
<dbReference type="InterPro" id="IPR046350">
    <property type="entry name" value="Cystatin_sf"/>
</dbReference>
<dbReference type="Proteomes" id="UP001161247">
    <property type="component" value="Chromosome 8"/>
</dbReference>
<dbReference type="EMBL" id="OX459125">
    <property type="protein sequence ID" value="CAI9115217.1"/>
    <property type="molecule type" value="Genomic_DNA"/>
</dbReference>
<sequence>MDYSRFYHPLLVATMLVFVLAISIVDAQDYPPRFLEVDPKDSEIIENGKFAIDAHNAKENDNLKYRSVLRAEKQTWHQLTFNLLIKTRYGLYQTYVFTGVGKDTKHKKLGSFWKLGSPREFISWLDE</sequence>
<reference evidence="5" key="1">
    <citation type="submission" date="2023-03" db="EMBL/GenBank/DDBJ databases">
        <authorList>
            <person name="Julca I."/>
        </authorList>
    </citation>
    <scope>NUCLEOTIDE SEQUENCE</scope>
</reference>
<evidence type="ECO:0000259" key="4">
    <source>
        <dbReference type="Pfam" id="PF16845"/>
    </source>
</evidence>
<feature type="signal peptide" evidence="3">
    <location>
        <begin position="1"/>
        <end position="27"/>
    </location>
</feature>
<dbReference type="SUPFAM" id="SSF54403">
    <property type="entry name" value="Cystatin/monellin"/>
    <property type="match status" value="1"/>
</dbReference>
<proteinExistence type="predicted"/>
<feature type="domain" description="Cystatin" evidence="4">
    <location>
        <begin position="40"/>
        <end position="113"/>
    </location>
</feature>
<feature type="chain" id="PRO_5043886261" evidence="3">
    <location>
        <begin position="28"/>
        <end position="127"/>
    </location>
</feature>
<dbReference type="Gene3D" id="3.10.450.10">
    <property type="match status" value="1"/>
</dbReference>